<evidence type="ECO:0000259" key="3">
    <source>
        <dbReference type="Pfam" id="PF22124"/>
    </source>
</evidence>
<dbReference type="GO" id="GO:0004560">
    <property type="term" value="F:alpha-L-fucosidase activity"/>
    <property type="evidence" value="ECO:0007669"/>
    <property type="project" value="TreeGrafter"/>
</dbReference>
<evidence type="ECO:0000313" key="4">
    <source>
        <dbReference type="EMBL" id="QDT10839.1"/>
    </source>
</evidence>
<evidence type="ECO:0000259" key="2">
    <source>
        <dbReference type="Pfam" id="PF21307"/>
    </source>
</evidence>
<keyword evidence="1" id="KW-0732">Signal</keyword>
<dbReference type="SUPFAM" id="SSF48208">
    <property type="entry name" value="Six-hairpin glycosidases"/>
    <property type="match status" value="1"/>
</dbReference>
<accession>A0A517NUN7</accession>
<feature type="signal peptide" evidence="1">
    <location>
        <begin position="1"/>
        <end position="25"/>
    </location>
</feature>
<name>A0A517NUN7_9BACT</name>
<evidence type="ECO:0000313" key="5">
    <source>
        <dbReference type="Proteomes" id="UP000319817"/>
    </source>
</evidence>
<keyword evidence="5" id="KW-1185">Reference proteome</keyword>
<feature type="domain" description="Glycosyl hydrolase family 95 catalytic" evidence="3">
    <location>
        <begin position="306"/>
        <end position="627"/>
    </location>
</feature>
<dbReference type="Pfam" id="PF21307">
    <property type="entry name" value="Glyco_hydro_95_C"/>
    <property type="match status" value="1"/>
</dbReference>
<dbReference type="Proteomes" id="UP000319817">
    <property type="component" value="Chromosome"/>
</dbReference>
<evidence type="ECO:0000256" key="1">
    <source>
        <dbReference type="SAM" id="SignalP"/>
    </source>
</evidence>
<dbReference type="InterPro" id="IPR012341">
    <property type="entry name" value="6hp_glycosidase-like_sf"/>
</dbReference>
<dbReference type="PANTHER" id="PTHR31084:SF0">
    <property type="entry name" value="ALPHA-L-FUCOSIDASE 2"/>
    <property type="match status" value="1"/>
</dbReference>
<dbReference type="InterPro" id="IPR008928">
    <property type="entry name" value="6-hairpin_glycosidase_sf"/>
</dbReference>
<dbReference type="PANTHER" id="PTHR31084">
    <property type="entry name" value="ALPHA-L-FUCOSIDASE 2"/>
    <property type="match status" value="1"/>
</dbReference>
<dbReference type="Pfam" id="PF22124">
    <property type="entry name" value="Glyco_hydro_95_cat"/>
    <property type="match status" value="1"/>
</dbReference>
<proteinExistence type="predicted"/>
<dbReference type="OrthoDB" id="9802600at2"/>
<evidence type="ECO:0008006" key="6">
    <source>
        <dbReference type="Google" id="ProtNLM"/>
    </source>
</evidence>
<sequence length="786" mass="88137" precursor="true">MHFQSFAHPTILIVILAVSSSPWTAADESNSIPTKTSLPITVPVADHVDWKTTLAQQDMIWDQLPRNWKEAPFLGNGEQGTMMYQIDNRRLRWDVGCSAAHDHRPFEQDDQSEKNVATLNRGRHFIGHLEMQFPAKLTGGTARLGLWNAETTGTLDSLAGNAEWTALVHANAPVMRLGCKATGQLKGMVMAYVPQPATNPRAQRAKTPRIPANPAPVQSKLADGVQTAVHNLHAGGQTAVAWQQRNIDGTQWLWLSVQHSFPDKVAMDKAVSAVRSAVAADQDVWLQTHRDWWHQYYHASFVSTGDPYWDAFYWAQQYKLASATRGKGWILDNQGPWLQPTAWNSIWWNLNAQLSHSGFATANRRDMGSALSYRLDIKRENLARNVAPAYREDSYAIGRNSSGWDLLGRAGQPGTGRPPMDRLIGRECGNLLWALHNVDLEYRYWQDQELRDRVLYPLLVRAVNYYRHFLVEQPDGLLHLPQTYSPEYRLAEDCTYDLDLLRWGSGRLLELAEESRLNQADEPLISAWQDIQKRLVPSHVDKTGRMIGRSLPLSGPHRHWSHLMAIYPLRNLTPDTAEDRELITRSLDHWHSFKAGLAGYSATGGACMAALLSDGDRALEFLGRLKNFLHANTFYSEAGGLPVIETPLHGATAIQEMLLQSWGGRLRIFPAVPDDWSTVQFHQLRGEGAFLVSARREQGSTKWAVIQSQSGGTVAIDPQMPAAQYLTSPDTTVQVSQDGLYQVKTLPGGWVAFYPQGEPLTDFTVTPVPRRGKPFRFGKPTAKQPH</sequence>
<dbReference type="RefSeq" id="WP_145418557.1">
    <property type="nucleotide sequence ID" value="NZ_CP036526.1"/>
</dbReference>
<dbReference type="AlphaFoldDB" id="A0A517NUN7"/>
<dbReference type="GO" id="GO:0005975">
    <property type="term" value="P:carbohydrate metabolic process"/>
    <property type="evidence" value="ECO:0007669"/>
    <property type="project" value="InterPro"/>
</dbReference>
<feature type="domain" description="Alpha fucosidase A-like C-terminal" evidence="2">
    <location>
        <begin position="660"/>
        <end position="745"/>
    </location>
</feature>
<dbReference type="InterPro" id="IPR049053">
    <property type="entry name" value="AFCA-like_C"/>
</dbReference>
<organism evidence="4 5">
    <name type="scientific">Stieleria marina</name>
    <dbReference type="NCBI Taxonomy" id="1930275"/>
    <lineage>
        <taxon>Bacteria</taxon>
        <taxon>Pseudomonadati</taxon>
        <taxon>Planctomycetota</taxon>
        <taxon>Planctomycetia</taxon>
        <taxon>Pirellulales</taxon>
        <taxon>Pirellulaceae</taxon>
        <taxon>Stieleria</taxon>
    </lineage>
</organism>
<gene>
    <name evidence="4" type="ORF">K239x_28300</name>
</gene>
<dbReference type="Gene3D" id="1.50.10.10">
    <property type="match status" value="1"/>
</dbReference>
<feature type="chain" id="PRO_5022179864" description="Alpha-L-fucosidase" evidence="1">
    <location>
        <begin position="26"/>
        <end position="786"/>
    </location>
</feature>
<dbReference type="EMBL" id="CP036526">
    <property type="protein sequence ID" value="QDT10839.1"/>
    <property type="molecule type" value="Genomic_DNA"/>
</dbReference>
<dbReference type="InterPro" id="IPR054363">
    <property type="entry name" value="GH95_cat"/>
</dbReference>
<reference evidence="4 5" key="1">
    <citation type="submission" date="2019-02" db="EMBL/GenBank/DDBJ databases">
        <title>Deep-cultivation of Planctomycetes and their phenomic and genomic characterization uncovers novel biology.</title>
        <authorList>
            <person name="Wiegand S."/>
            <person name="Jogler M."/>
            <person name="Boedeker C."/>
            <person name="Pinto D."/>
            <person name="Vollmers J."/>
            <person name="Rivas-Marin E."/>
            <person name="Kohn T."/>
            <person name="Peeters S.H."/>
            <person name="Heuer A."/>
            <person name="Rast P."/>
            <person name="Oberbeckmann S."/>
            <person name="Bunk B."/>
            <person name="Jeske O."/>
            <person name="Meyerdierks A."/>
            <person name="Storesund J.E."/>
            <person name="Kallscheuer N."/>
            <person name="Luecker S."/>
            <person name="Lage O.M."/>
            <person name="Pohl T."/>
            <person name="Merkel B.J."/>
            <person name="Hornburger P."/>
            <person name="Mueller R.-W."/>
            <person name="Bruemmer F."/>
            <person name="Labrenz M."/>
            <person name="Spormann A.M."/>
            <person name="Op den Camp H."/>
            <person name="Overmann J."/>
            <person name="Amann R."/>
            <person name="Jetten M.S.M."/>
            <person name="Mascher T."/>
            <person name="Medema M.H."/>
            <person name="Devos D.P."/>
            <person name="Kaster A.-K."/>
            <person name="Ovreas L."/>
            <person name="Rohde M."/>
            <person name="Galperin M.Y."/>
            <person name="Jogler C."/>
        </authorList>
    </citation>
    <scope>NUCLEOTIDE SEQUENCE [LARGE SCALE GENOMIC DNA]</scope>
    <source>
        <strain evidence="4 5">K23_9</strain>
    </source>
</reference>
<protein>
    <recommendedName>
        <fullName evidence="6">Alpha-L-fucosidase</fullName>
    </recommendedName>
</protein>